<evidence type="ECO:0000313" key="2">
    <source>
        <dbReference type="EMBL" id="KAG7575798.1"/>
    </source>
</evidence>
<evidence type="ECO:0000256" key="1">
    <source>
        <dbReference type="SAM" id="SignalP"/>
    </source>
</evidence>
<proteinExistence type="predicted"/>
<name>A0A8T2APA3_9BRAS</name>
<keyword evidence="3" id="KW-1185">Reference proteome</keyword>
<dbReference type="AlphaFoldDB" id="A0A8T2APA3"/>
<evidence type="ECO:0000313" key="3">
    <source>
        <dbReference type="Proteomes" id="UP000694240"/>
    </source>
</evidence>
<keyword evidence="1" id="KW-0732">Signal</keyword>
<gene>
    <name evidence="2" type="ORF">ISN45_Aa03g002510</name>
</gene>
<dbReference type="EMBL" id="JAEFBK010000008">
    <property type="protein sequence ID" value="KAG7575797.1"/>
    <property type="molecule type" value="Genomic_DNA"/>
</dbReference>
<feature type="signal peptide" evidence="1">
    <location>
        <begin position="1"/>
        <end position="30"/>
    </location>
</feature>
<comment type="caution">
    <text evidence="2">The sequence shown here is derived from an EMBL/GenBank/DDBJ whole genome shotgun (WGS) entry which is preliminary data.</text>
</comment>
<reference evidence="2 3" key="1">
    <citation type="submission" date="2020-12" db="EMBL/GenBank/DDBJ databases">
        <title>Concerted genomic and epigenomic changes stabilize Arabidopsis allopolyploids.</title>
        <authorList>
            <person name="Chen Z."/>
        </authorList>
    </citation>
    <scope>NUCLEOTIDE SEQUENCE [LARGE SCALE GENOMIC DNA]</scope>
    <source>
        <strain evidence="2">Allo738</strain>
        <tissue evidence="2">Leaf</tissue>
    </source>
</reference>
<sequence length="118" mass="13928">MGIIRRRRLSQHRFWIIFFCPFAQLSQIRSSRGRGGRGEEERSLSLEAWLRRRNSLILRRFFASSPQTSSLRPSEQAEVKIETNDSSAILYLHSLYINILLGDWRNLIMSPGFKIWVF</sequence>
<dbReference type="Proteomes" id="UP000694240">
    <property type="component" value="Chromosome 8"/>
</dbReference>
<protein>
    <recommendedName>
        <fullName evidence="4">Transmembrane protein</fullName>
    </recommendedName>
</protein>
<feature type="chain" id="PRO_5044693598" description="Transmembrane protein" evidence="1">
    <location>
        <begin position="31"/>
        <end position="118"/>
    </location>
</feature>
<dbReference type="EMBL" id="JAEFBK010000008">
    <property type="protein sequence ID" value="KAG7575798.1"/>
    <property type="molecule type" value="Genomic_DNA"/>
</dbReference>
<evidence type="ECO:0008006" key="4">
    <source>
        <dbReference type="Google" id="ProtNLM"/>
    </source>
</evidence>
<dbReference type="EMBL" id="JAEFBK010000008">
    <property type="protein sequence ID" value="KAG7575796.1"/>
    <property type="molecule type" value="Genomic_DNA"/>
</dbReference>
<accession>A0A8T2APA3</accession>
<organism evidence="2 3">
    <name type="scientific">Arabidopsis thaliana x Arabidopsis arenosa</name>
    <dbReference type="NCBI Taxonomy" id="1240361"/>
    <lineage>
        <taxon>Eukaryota</taxon>
        <taxon>Viridiplantae</taxon>
        <taxon>Streptophyta</taxon>
        <taxon>Embryophyta</taxon>
        <taxon>Tracheophyta</taxon>
        <taxon>Spermatophyta</taxon>
        <taxon>Magnoliopsida</taxon>
        <taxon>eudicotyledons</taxon>
        <taxon>Gunneridae</taxon>
        <taxon>Pentapetalae</taxon>
        <taxon>rosids</taxon>
        <taxon>malvids</taxon>
        <taxon>Brassicales</taxon>
        <taxon>Brassicaceae</taxon>
        <taxon>Camelineae</taxon>
        <taxon>Arabidopsis</taxon>
    </lineage>
</organism>